<organism evidence="1 3">
    <name type="scientific">Streptomyces spororaveus</name>
    <dbReference type="NCBI Taxonomy" id="284039"/>
    <lineage>
        <taxon>Bacteria</taxon>
        <taxon>Bacillati</taxon>
        <taxon>Actinomycetota</taxon>
        <taxon>Actinomycetes</taxon>
        <taxon>Kitasatosporales</taxon>
        <taxon>Streptomycetaceae</taxon>
        <taxon>Streptomyces</taxon>
    </lineage>
</organism>
<protein>
    <submittedName>
        <fullName evidence="1">Uncharacterized protein</fullName>
    </submittedName>
</protein>
<sequence length="94" mass="9940">MQEFPQGMGPAGPFGEEMAVDEVKPLRLRELRGVGGDTAVGQHDHDITVVDLPASAVQDLKVRAPDGLARPAVLPVLALDDPSLHFTLTGYGDP</sequence>
<keyword evidence="3" id="KW-1185">Reference proteome</keyword>
<evidence type="ECO:0000313" key="3">
    <source>
        <dbReference type="Proteomes" id="UP000608522"/>
    </source>
</evidence>
<dbReference type="EMBL" id="BNED01000003">
    <property type="protein sequence ID" value="GHI74991.1"/>
    <property type="molecule type" value="Genomic_DNA"/>
</dbReference>
<dbReference type="EMBL" id="BNED01000005">
    <property type="protein sequence ID" value="GHI75022.1"/>
    <property type="molecule type" value="Genomic_DNA"/>
</dbReference>
<accession>A0ABQ3T3M0</accession>
<evidence type="ECO:0000313" key="1">
    <source>
        <dbReference type="EMBL" id="GHI74991.1"/>
    </source>
</evidence>
<name>A0ABQ3T3M0_9ACTN</name>
<dbReference type="Proteomes" id="UP000608522">
    <property type="component" value="Unassembled WGS sequence"/>
</dbReference>
<gene>
    <name evidence="1" type="ORF">Sspor_05520</name>
    <name evidence="2" type="ORF">Sspor_05830</name>
</gene>
<comment type="caution">
    <text evidence="1">The sequence shown here is derived from an EMBL/GenBank/DDBJ whole genome shotgun (WGS) entry which is preliminary data.</text>
</comment>
<proteinExistence type="predicted"/>
<reference evidence="3" key="1">
    <citation type="submission" date="2023-07" db="EMBL/GenBank/DDBJ databases">
        <title>Whole genome shotgun sequence of Streptomyces spororaveus NBRC 15456.</title>
        <authorList>
            <person name="Komaki H."/>
            <person name="Tamura T."/>
        </authorList>
    </citation>
    <scope>NUCLEOTIDE SEQUENCE [LARGE SCALE GENOMIC DNA]</scope>
    <source>
        <strain evidence="3">NBRC 15456</strain>
    </source>
</reference>
<evidence type="ECO:0000313" key="2">
    <source>
        <dbReference type="EMBL" id="GHI75022.1"/>
    </source>
</evidence>
<reference evidence="1" key="2">
    <citation type="submission" date="2024-05" db="EMBL/GenBank/DDBJ databases">
        <title>Whole genome shotgun sequence of Streptomyces spororaveus NBRC 15456.</title>
        <authorList>
            <person name="Komaki H."/>
            <person name="Tamura T."/>
        </authorList>
    </citation>
    <scope>NUCLEOTIDE SEQUENCE</scope>
    <source>
        <strain evidence="1">NBRC 15456</strain>
    </source>
</reference>